<keyword evidence="1" id="KW-0472">Membrane</keyword>
<dbReference type="SUPFAM" id="SSF53335">
    <property type="entry name" value="S-adenosyl-L-methionine-dependent methyltransferases"/>
    <property type="match status" value="1"/>
</dbReference>
<feature type="transmembrane region" description="Helical" evidence="1">
    <location>
        <begin position="129"/>
        <end position="149"/>
    </location>
</feature>
<dbReference type="EMBL" id="VBOY01000007">
    <property type="protein sequence ID" value="TMQ68502.1"/>
    <property type="molecule type" value="Genomic_DNA"/>
</dbReference>
<keyword evidence="1" id="KW-0812">Transmembrane</keyword>
<gene>
    <name evidence="2" type="ORF">E6K78_00700</name>
</gene>
<dbReference type="AlphaFoldDB" id="A0A538TXY8"/>
<organism evidence="2 3">
    <name type="scientific">Eiseniibacteriota bacterium</name>
    <dbReference type="NCBI Taxonomy" id="2212470"/>
    <lineage>
        <taxon>Bacteria</taxon>
        <taxon>Candidatus Eiseniibacteriota</taxon>
    </lineage>
</organism>
<feature type="transmembrane region" description="Helical" evidence="1">
    <location>
        <begin position="646"/>
        <end position="666"/>
    </location>
</feature>
<feature type="transmembrane region" description="Helical" evidence="1">
    <location>
        <begin position="554"/>
        <end position="576"/>
    </location>
</feature>
<feature type="transmembrane region" description="Helical" evidence="1">
    <location>
        <begin position="582"/>
        <end position="604"/>
    </location>
</feature>
<dbReference type="InterPro" id="IPR029063">
    <property type="entry name" value="SAM-dependent_MTases_sf"/>
</dbReference>
<feature type="transmembrane region" description="Helical" evidence="1">
    <location>
        <begin position="678"/>
        <end position="697"/>
    </location>
</feature>
<keyword evidence="1" id="KW-1133">Transmembrane helix</keyword>
<feature type="transmembrane region" description="Helical" evidence="1">
    <location>
        <begin position="94"/>
        <end position="117"/>
    </location>
</feature>
<evidence type="ECO:0000256" key="1">
    <source>
        <dbReference type="SAM" id="Phobius"/>
    </source>
</evidence>
<sequence>MGLTNRHAAIALASAAVMLYEIAITRILSVVLWYHFAFLAVSLAMLGLGVPGVWFALRGTGPRSLERGLTASALLLPLSIVVLFQYGGPLPSRTALATACILLPMLSLGSVVCVLLLEARGTAIGRMYGADLLGATAGALAVVPLMHVVPTPVIIAGTGLLPALALASIGRARSGAALGAAIVALLVWNAPLHLRYTKGYSEKVVRPIYEQWTPTARVTVFPDVFWAADPKLAFGWGMGKNYPPRRLKQLWLEQDGSAGTPITRLSGSPSALEHLLFDVTSLGYQLQPADRVSVIGSGGGRDILCALGTGAHQVDAVELNPRIVDLVSHRFGAFSGDVYHLPGVRAVVAEGRSFLTTTPRRYDLLQISLIDSWAATAAGAFALSENYLYTVEAYRLYWSRLTPTGMISTTRWIQGERTVETIRLAHLVRAALRQEGVEQPENHIAIAQGDQLATVLVSRRPFTGALLDTLETVCARRGFYLHWPKAFVQPGSRSIVSILAKGPNFLRDRGIDLSAPIDDRPFFFHDVTIFGAVDREAIRKLSVNEQSVLLLRRLMAIVGVLALGLFFLPFALRGALPRGPGFWRGSLYFALIGLGFMLIELPVIQKMVLYLGHPNHAITVVLAGMLVGAGLGSIVSGHIAATAARVWAVLLPLVLAAAILALHRALPATIGLPWITRAVASFALVSLMGFFMGLALPTGMVRFGDASRAWFWAVNGACGVAASVTSLGLSMTFGFERVLWIGVAAYVLAAPLPWVGGERLVPESVRS</sequence>
<evidence type="ECO:0000313" key="3">
    <source>
        <dbReference type="Proteomes" id="UP000316609"/>
    </source>
</evidence>
<feature type="transmembrane region" description="Helical" evidence="1">
    <location>
        <begin position="169"/>
        <end position="188"/>
    </location>
</feature>
<feature type="transmembrane region" description="Helical" evidence="1">
    <location>
        <begin position="709"/>
        <end position="731"/>
    </location>
</feature>
<dbReference type="Proteomes" id="UP000316609">
    <property type="component" value="Unassembled WGS sequence"/>
</dbReference>
<name>A0A538TXY8_UNCEI</name>
<protein>
    <submittedName>
        <fullName evidence="2">Uncharacterized protein</fullName>
    </submittedName>
</protein>
<feature type="transmembrane region" description="Helical" evidence="1">
    <location>
        <begin position="33"/>
        <end position="57"/>
    </location>
</feature>
<feature type="transmembrane region" description="Helical" evidence="1">
    <location>
        <begin position="69"/>
        <end position="88"/>
    </location>
</feature>
<evidence type="ECO:0000313" key="2">
    <source>
        <dbReference type="EMBL" id="TMQ68502.1"/>
    </source>
</evidence>
<comment type="caution">
    <text evidence="2">The sequence shown here is derived from an EMBL/GenBank/DDBJ whole genome shotgun (WGS) entry which is preliminary data.</text>
</comment>
<feature type="transmembrane region" description="Helical" evidence="1">
    <location>
        <begin position="738"/>
        <end position="756"/>
    </location>
</feature>
<dbReference type="Gene3D" id="3.40.50.150">
    <property type="entry name" value="Vaccinia Virus protein VP39"/>
    <property type="match status" value="1"/>
</dbReference>
<dbReference type="InterPro" id="IPR036259">
    <property type="entry name" value="MFS_trans_sf"/>
</dbReference>
<feature type="transmembrane region" description="Helical" evidence="1">
    <location>
        <begin position="616"/>
        <end position="640"/>
    </location>
</feature>
<reference evidence="2 3" key="1">
    <citation type="journal article" date="2019" name="Nat. Microbiol.">
        <title>Mediterranean grassland soil C-N compound turnover is dependent on rainfall and depth, and is mediated by genomically divergent microorganisms.</title>
        <authorList>
            <person name="Diamond S."/>
            <person name="Andeer P.F."/>
            <person name="Li Z."/>
            <person name="Crits-Christoph A."/>
            <person name="Burstein D."/>
            <person name="Anantharaman K."/>
            <person name="Lane K.R."/>
            <person name="Thomas B.C."/>
            <person name="Pan C."/>
            <person name="Northen T.R."/>
            <person name="Banfield J.F."/>
        </authorList>
    </citation>
    <scope>NUCLEOTIDE SEQUENCE [LARGE SCALE GENOMIC DNA]</scope>
    <source>
        <strain evidence="2">WS_8</strain>
    </source>
</reference>
<dbReference type="SUPFAM" id="SSF103473">
    <property type="entry name" value="MFS general substrate transporter"/>
    <property type="match status" value="1"/>
</dbReference>
<accession>A0A538TXY8</accession>
<proteinExistence type="predicted"/>